<comment type="similarity">
    <text evidence="1">Belongs to the universal ribosomal protein uS7 family.</text>
</comment>
<dbReference type="InterPro" id="IPR023798">
    <property type="entry name" value="Ribosomal_uS7_dom"/>
</dbReference>
<dbReference type="RefSeq" id="YP_009004106.1">
    <property type="nucleotide sequence ID" value="NC_023545.1"/>
</dbReference>
<dbReference type="Pfam" id="PF00177">
    <property type="entry name" value="Ribosomal_S7"/>
    <property type="match status" value="1"/>
</dbReference>
<accession>W8VTG2</accession>
<evidence type="ECO:0000256" key="3">
    <source>
        <dbReference type="ARBA" id="ARBA00023274"/>
    </source>
</evidence>
<feature type="domain" description="Small ribosomal subunit protein uS7" evidence="4">
    <location>
        <begin position="20"/>
        <end position="181"/>
    </location>
</feature>
<dbReference type="EMBL" id="AB854048">
    <property type="protein sequence ID" value="BAO51948.1"/>
    <property type="molecule type" value="Genomic_DNA"/>
</dbReference>
<evidence type="ECO:0000256" key="2">
    <source>
        <dbReference type="ARBA" id="ARBA00022980"/>
    </source>
</evidence>
<dbReference type="Gene3D" id="1.10.455.10">
    <property type="entry name" value="Ribosomal protein S7 domain"/>
    <property type="match status" value="1"/>
</dbReference>
<keyword evidence="2 5" id="KW-0689">Ribosomal protein</keyword>
<dbReference type="InterPro" id="IPR036823">
    <property type="entry name" value="Ribosomal_uS7_dom_sf"/>
</dbReference>
<reference evidence="5" key="1">
    <citation type="journal article" date="2014" name="Genome Biol. Evol.">
        <title>Gene Content Evolution in Discobid Mitochondria Deduced from the Phylogenetic Position and Complete Mitochondrial Genome of Tsukubamonas globosa.</title>
        <authorList>
            <person name="Kamikawa R."/>
            <person name="Kolisko M."/>
            <person name="Nishimura Y."/>
            <person name="Yabuki A."/>
            <person name="Brown M.W."/>
            <person name="Ishikawa S.A."/>
            <person name="Ishida K."/>
            <person name="Roger A.J."/>
            <person name="Hashimoto T."/>
            <person name="Inagaki Y."/>
        </authorList>
    </citation>
    <scope>NUCLEOTIDE SEQUENCE</scope>
</reference>
<evidence type="ECO:0000256" key="1">
    <source>
        <dbReference type="ARBA" id="ARBA00007151"/>
    </source>
</evidence>
<dbReference type="GO" id="GO:1990904">
    <property type="term" value="C:ribonucleoprotein complex"/>
    <property type="evidence" value="ECO:0007669"/>
    <property type="project" value="UniProtKB-KW"/>
</dbReference>
<proteinExistence type="inferred from homology"/>
<dbReference type="GO" id="GO:0005840">
    <property type="term" value="C:ribosome"/>
    <property type="evidence" value="ECO:0007669"/>
    <property type="project" value="UniProtKB-KW"/>
</dbReference>
<geneLocation type="mitochondrion" evidence="5"/>
<name>W8VTG2_9EUKA</name>
<dbReference type="AlphaFoldDB" id="W8VTG2"/>
<dbReference type="SUPFAM" id="SSF47973">
    <property type="entry name" value="Ribosomal protein S7"/>
    <property type="match status" value="1"/>
</dbReference>
<evidence type="ECO:0000259" key="4">
    <source>
        <dbReference type="Pfam" id="PF00177"/>
    </source>
</evidence>
<organism evidence="5">
    <name type="scientific">Tsukubamonas globosa</name>
    <dbReference type="NCBI Taxonomy" id="875863"/>
    <lineage>
        <taxon>Eukaryota</taxon>
        <taxon>Discoba</taxon>
        <taxon>Tsukubamonadida</taxon>
        <taxon>Tsukubamonadidae</taxon>
        <taxon>Tsukubamonas</taxon>
    </lineage>
</organism>
<evidence type="ECO:0000313" key="5">
    <source>
        <dbReference type="EMBL" id="BAO51948.1"/>
    </source>
</evidence>
<keyword evidence="3" id="KW-0687">Ribonucleoprotein</keyword>
<dbReference type="GeneID" id="18490796"/>
<gene>
    <name evidence="5" type="primary">rps7</name>
</gene>
<keyword evidence="5" id="KW-0496">Mitochondrion</keyword>
<protein>
    <submittedName>
        <fullName evidence="5">Ribosomal protein S7</fullName>
    </submittedName>
</protein>
<sequence>MTYTNYITVSNFPVWKQKSAPSTYSVGYVLLKFLNCIVKQGKKSRALTLLKDTLFFLKLYFINQKTKKKIIDPVLVVYKAILNSRPYISLANKKRGRRNVSTPCIMKGYRSLFLASSNIINAANAHRSVPKGKQEGKKKISSIGRLSFSQRLALELLKSYLGIGKAIEKRLDLHRKAYAQRTELRIYYRKKKRQFGKSSAVNNGFSKKAASFVQSSIHKS</sequence>